<accession>A0A7X0EVL5</accession>
<dbReference type="PANTHER" id="PTHR33525">
    <property type="match status" value="1"/>
</dbReference>
<dbReference type="Proteomes" id="UP000557193">
    <property type="component" value="Unassembled WGS sequence"/>
</dbReference>
<dbReference type="RefSeq" id="WP_184684386.1">
    <property type="nucleotide sequence ID" value="NZ_JACHLL010000005.1"/>
</dbReference>
<feature type="domain" description="HDOD" evidence="1">
    <location>
        <begin position="25"/>
        <end position="211"/>
    </location>
</feature>
<dbReference type="PANTHER" id="PTHR33525:SF3">
    <property type="entry name" value="RIBONUCLEASE Y"/>
    <property type="match status" value="1"/>
</dbReference>
<name>A0A7X0EVL5_9PSED</name>
<dbReference type="Pfam" id="PF08668">
    <property type="entry name" value="HDOD"/>
    <property type="match status" value="1"/>
</dbReference>
<dbReference type="InterPro" id="IPR052340">
    <property type="entry name" value="RNase_Y/CdgJ"/>
</dbReference>
<dbReference type="EMBL" id="JACHLL010000005">
    <property type="protein sequence ID" value="MBB6342696.1"/>
    <property type="molecule type" value="Genomic_DNA"/>
</dbReference>
<sequence>MDRAQSDYSIYRQVVSQLMEGQEQLPSLPSITLEIRCALRADDVSLSGLARLISRDPALSALLMKYASSALLRVRRPPRTLLEVLNVLGLEQVDRVTMAHSVKSLFTLHSAGHKKLFLEAWERLVLKASTAAFLARVIGHVHPEHALLASLLSEVGTLGVLSAFKGEIDAPTRELYYGLCREYSKSLGVIMLKKWAVDEEYIEVIRHTGNWHERVCAEVQLTDLVNLSLYHAIKEMNPLAQLPPLQSLAAYEKLLPPLDFISDNGELTLLVSHQAEIHAIADALR</sequence>
<comment type="caution">
    <text evidence="2">The sequence shown here is derived from an EMBL/GenBank/DDBJ whole genome shotgun (WGS) entry which is preliminary data.</text>
</comment>
<keyword evidence="3" id="KW-1185">Reference proteome</keyword>
<gene>
    <name evidence="2" type="ORF">HNP49_002878</name>
</gene>
<reference evidence="2 3" key="1">
    <citation type="submission" date="2020-08" db="EMBL/GenBank/DDBJ databases">
        <title>Functional genomics of gut bacteria from endangered species of beetles.</title>
        <authorList>
            <person name="Carlos-Shanley C."/>
        </authorList>
    </citation>
    <scope>NUCLEOTIDE SEQUENCE [LARGE SCALE GENOMIC DNA]</scope>
    <source>
        <strain evidence="2 3">S00202</strain>
    </source>
</reference>
<proteinExistence type="predicted"/>
<dbReference type="PROSITE" id="PS51833">
    <property type="entry name" value="HDOD"/>
    <property type="match status" value="1"/>
</dbReference>
<dbReference type="AlphaFoldDB" id="A0A7X0EVL5"/>
<protein>
    <submittedName>
        <fullName evidence="2">HD-like signal output (HDOD) protein</fullName>
    </submittedName>
</protein>
<dbReference type="InterPro" id="IPR013976">
    <property type="entry name" value="HDOD"/>
</dbReference>
<organism evidence="2 3">
    <name type="scientific">Pseudomonas fluvialis</name>
    <dbReference type="NCBI Taxonomy" id="1793966"/>
    <lineage>
        <taxon>Bacteria</taxon>
        <taxon>Pseudomonadati</taxon>
        <taxon>Pseudomonadota</taxon>
        <taxon>Gammaproteobacteria</taxon>
        <taxon>Pseudomonadales</taxon>
        <taxon>Pseudomonadaceae</taxon>
        <taxon>Pseudomonas</taxon>
    </lineage>
</organism>
<dbReference type="SUPFAM" id="SSF109604">
    <property type="entry name" value="HD-domain/PDEase-like"/>
    <property type="match status" value="1"/>
</dbReference>
<dbReference type="Gene3D" id="1.10.3210.10">
    <property type="entry name" value="Hypothetical protein af1432"/>
    <property type="match status" value="1"/>
</dbReference>
<evidence type="ECO:0000259" key="1">
    <source>
        <dbReference type="PROSITE" id="PS51833"/>
    </source>
</evidence>
<evidence type="ECO:0000313" key="3">
    <source>
        <dbReference type="Proteomes" id="UP000557193"/>
    </source>
</evidence>
<evidence type="ECO:0000313" key="2">
    <source>
        <dbReference type="EMBL" id="MBB6342696.1"/>
    </source>
</evidence>